<proteinExistence type="inferred from homology"/>
<dbReference type="Pfam" id="PF01694">
    <property type="entry name" value="Rhomboid"/>
    <property type="match status" value="1"/>
</dbReference>
<feature type="transmembrane region" description="Helical" evidence="7">
    <location>
        <begin position="12"/>
        <end position="31"/>
    </location>
</feature>
<name>A0A5B9W3Y2_9BACT</name>
<evidence type="ECO:0000259" key="8">
    <source>
        <dbReference type="Pfam" id="PF01694"/>
    </source>
</evidence>
<feature type="transmembrane region" description="Helical" evidence="7">
    <location>
        <begin position="137"/>
        <end position="156"/>
    </location>
</feature>
<evidence type="ECO:0000313" key="9">
    <source>
        <dbReference type="EMBL" id="QEH34670.1"/>
    </source>
</evidence>
<keyword evidence="10" id="KW-1185">Reference proteome</keyword>
<accession>A0A5B9W3Y2</accession>
<feature type="domain" description="Peptidase S54 rhomboid" evidence="8">
    <location>
        <begin position="100"/>
        <end position="250"/>
    </location>
</feature>
<dbReference type="GO" id="GO:0006508">
    <property type="term" value="P:proteolysis"/>
    <property type="evidence" value="ECO:0007669"/>
    <property type="project" value="UniProtKB-KW"/>
</dbReference>
<dbReference type="InterPro" id="IPR035952">
    <property type="entry name" value="Rhomboid-like_sf"/>
</dbReference>
<gene>
    <name evidence="9" type="primary">gluP_3</name>
    <name evidence="9" type="ORF">OJF2_32110</name>
</gene>
<protein>
    <submittedName>
        <fullName evidence="9">Rhomboid protease GluP</fullName>
        <ecNumber evidence="9">3.4.21.105</ecNumber>
    </submittedName>
</protein>
<dbReference type="InterPro" id="IPR022764">
    <property type="entry name" value="Peptidase_S54_rhomboid_dom"/>
</dbReference>
<evidence type="ECO:0000256" key="2">
    <source>
        <dbReference type="ARBA" id="ARBA00009045"/>
    </source>
</evidence>
<dbReference type="PANTHER" id="PTHR43731:SF14">
    <property type="entry name" value="PRESENILIN-ASSOCIATED RHOMBOID-LIKE PROTEIN, MITOCHONDRIAL"/>
    <property type="match status" value="1"/>
</dbReference>
<sequence>MVLPLGDLVPTRIVPVVTYAIITANVLMFLVQENLGERFTYAYACTPWEVTNGEDIDQPVEVGPPVPMRVRDPDDPTGRRILVVRQRQVIEHAPSAIPPWMTLFTCMFLHGGWMHLLGNMLYLWIVGDNVEEVLGPFLYFVVYIACGLAGSLAQIAAAPDSIIPTLGASGAIAGIMGAYVVWFPQNQMRVLLFRIITVLPAVIVIGGWIVLQIVLGAGAFGQMGKSGGVAYLAHVGGAVTGIAVALLFYNRAQYMKARDEAASGWSQYGPPDPYA</sequence>
<dbReference type="GO" id="GO:0016020">
    <property type="term" value="C:membrane"/>
    <property type="evidence" value="ECO:0007669"/>
    <property type="project" value="UniProtKB-SubCell"/>
</dbReference>
<evidence type="ECO:0000256" key="7">
    <source>
        <dbReference type="SAM" id="Phobius"/>
    </source>
</evidence>
<organism evidence="9 10">
    <name type="scientific">Aquisphaera giovannonii</name>
    <dbReference type="NCBI Taxonomy" id="406548"/>
    <lineage>
        <taxon>Bacteria</taxon>
        <taxon>Pseudomonadati</taxon>
        <taxon>Planctomycetota</taxon>
        <taxon>Planctomycetia</taxon>
        <taxon>Isosphaerales</taxon>
        <taxon>Isosphaeraceae</taxon>
        <taxon>Aquisphaera</taxon>
    </lineage>
</organism>
<dbReference type="GO" id="GO:0004252">
    <property type="term" value="F:serine-type endopeptidase activity"/>
    <property type="evidence" value="ECO:0007669"/>
    <property type="project" value="InterPro"/>
</dbReference>
<evidence type="ECO:0000256" key="1">
    <source>
        <dbReference type="ARBA" id="ARBA00004141"/>
    </source>
</evidence>
<dbReference type="EMBL" id="CP042997">
    <property type="protein sequence ID" value="QEH34670.1"/>
    <property type="molecule type" value="Genomic_DNA"/>
</dbReference>
<evidence type="ECO:0000256" key="3">
    <source>
        <dbReference type="ARBA" id="ARBA00022692"/>
    </source>
</evidence>
<feature type="transmembrane region" description="Helical" evidence="7">
    <location>
        <begin position="195"/>
        <end position="217"/>
    </location>
</feature>
<evidence type="ECO:0000256" key="6">
    <source>
        <dbReference type="ARBA" id="ARBA00023136"/>
    </source>
</evidence>
<keyword evidence="9" id="KW-0645">Protease</keyword>
<keyword evidence="6 7" id="KW-0472">Membrane</keyword>
<dbReference type="RefSeq" id="WP_148594558.1">
    <property type="nucleotide sequence ID" value="NZ_CP042997.1"/>
</dbReference>
<comment type="subcellular location">
    <subcellularLocation>
        <location evidence="1">Membrane</location>
        <topology evidence="1">Multi-pass membrane protein</topology>
    </subcellularLocation>
</comment>
<keyword evidence="4 9" id="KW-0378">Hydrolase</keyword>
<comment type="similarity">
    <text evidence="2">Belongs to the peptidase S54 family.</text>
</comment>
<dbReference type="PANTHER" id="PTHR43731">
    <property type="entry name" value="RHOMBOID PROTEASE"/>
    <property type="match status" value="1"/>
</dbReference>
<feature type="transmembrane region" description="Helical" evidence="7">
    <location>
        <begin position="229"/>
        <end position="249"/>
    </location>
</feature>
<dbReference type="Gene3D" id="1.20.1540.10">
    <property type="entry name" value="Rhomboid-like"/>
    <property type="match status" value="1"/>
</dbReference>
<evidence type="ECO:0000313" key="10">
    <source>
        <dbReference type="Proteomes" id="UP000324233"/>
    </source>
</evidence>
<dbReference type="KEGG" id="agv:OJF2_32110"/>
<evidence type="ECO:0000256" key="5">
    <source>
        <dbReference type="ARBA" id="ARBA00022989"/>
    </source>
</evidence>
<feature type="transmembrane region" description="Helical" evidence="7">
    <location>
        <begin position="162"/>
        <end position="183"/>
    </location>
</feature>
<dbReference type="SUPFAM" id="SSF144091">
    <property type="entry name" value="Rhomboid-like"/>
    <property type="match status" value="1"/>
</dbReference>
<dbReference type="InterPro" id="IPR050925">
    <property type="entry name" value="Rhomboid_protease_S54"/>
</dbReference>
<evidence type="ECO:0000256" key="4">
    <source>
        <dbReference type="ARBA" id="ARBA00022801"/>
    </source>
</evidence>
<dbReference type="AlphaFoldDB" id="A0A5B9W3Y2"/>
<dbReference type="EC" id="3.4.21.105" evidence="9"/>
<feature type="transmembrane region" description="Helical" evidence="7">
    <location>
        <begin position="100"/>
        <end position="125"/>
    </location>
</feature>
<keyword evidence="3 7" id="KW-0812">Transmembrane</keyword>
<dbReference type="Proteomes" id="UP000324233">
    <property type="component" value="Chromosome"/>
</dbReference>
<dbReference type="OrthoDB" id="9813074at2"/>
<keyword evidence="5 7" id="KW-1133">Transmembrane helix</keyword>
<reference evidence="9 10" key="1">
    <citation type="submission" date="2019-08" db="EMBL/GenBank/DDBJ databases">
        <title>Deep-cultivation of Planctomycetes and their phenomic and genomic characterization uncovers novel biology.</title>
        <authorList>
            <person name="Wiegand S."/>
            <person name="Jogler M."/>
            <person name="Boedeker C."/>
            <person name="Pinto D."/>
            <person name="Vollmers J."/>
            <person name="Rivas-Marin E."/>
            <person name="Kohn T."/>
            <person name="Peeters S.H."/>
            <person name="Heuer A."/>
            <person name="Rast P."/>
            <person name="Oberbeckmann S."/>
            <person name="Bunk B."/>
            <person name="Jeske O."/>
            <person name="Meyerdierks A."/>
            <person name="Storesund J.E."/>
            <person name="Kallscheuer N."/>
            <person name="Luecker S."/>
            <person name="Lage O.M."/>
            <person name="Pohl T."/>
            <person name="Merkel B.J."/>
            <person name="Hornburger P."/>
            <person name="Mueller R.-W."/>
            <person name="Bruemmer F."/>
            <person name="Labrenz M."/>
            <person name="Spormann A.M."/>
            <person name="Op den Camp H."/>
            <person name="Overmann J."/>
            <person name="Amann R."/>
            <person name="Jetten M.S.M."/>
            <person name="Mascher T."/>
            <person name="Medema M.H."/>
            <person name="Devos D.P."/>
            <person name="Kaster A.-K."/>
            <person name="Ovreas L."/>
            <person name="Rohde M."/>
            <person name="Galperin M.Y."/>
            <person name="Jogler C."/>
        </authorList>
    </citation>
    <scope>NUCLEOTIDE SEQUENCE [LARGE SCALE GENOMIC DNA]</scope>
    <source>
        <strain evidence="9 10">OJF2</strain>
    </source>
</reference>